<evidence type="ECO:0000313" key="3">
    <source>
        <dbReference type="EMBL" id="TDA73042.1"/>
    </source>
</evidence>
<dbReference type="RefSeq" id="WP_007840572.1">
    <property type="nucleotide sequence ID" value="NZ_BQOA01000001.1"/>
</dbReference>
<dbReference type="KEGG" id="bdo:EL88_19245"/>
<dbReference type="EMBL" id="SLTU01000002">
    <property type="protein sequence ID" value="TDA73042.1"/>
    <property type="molecule type" value="Genomic_DNA"/>
</dbReference>
<dbReference type="EMBL" id="BQOB01000001">
    <property type="protein sequence ID" value="GKH81169.1"/>
    <property type="molecule type" value="Genomic_DNA"/>
</dbReference>
<gene>
    <name evidence="2" type="ORF">CE91St7_20530</name>
    <name evidence="3" type="ORF">E1I98_16700</name>
</gene>
<reference evidence="3 4" key="1">
    <citation type="journal article" date="2019" name="Nat. Microbiol.">
        <title>Genomic variation and strain-specific functional adaptation in the human gut microbiome during early life.</title>
        <authorList>
            <person name="Vatanen T."/>
            <person name="Plichta D.R."/>
            <person name="Somani J."/>
            <person name="Munch P.C."/>
            <person name="Arthur T.D."/>
            <person name="Hall A.B."/>
            <person name="Rudolf S."/>
            <person name="Oakeley E.J."/>
            <person name="Ke X."/>
            <person name="Young R.A."/>
            <person name="Haiser H.J."/>
            <person name="Kolde R."/>
            <person name="Yassour M."/>
            <person name="Luopajarvi K."/>
            <person name="Siljander H."/>
            <person name="Virtanen S.M."/>
            <person name="Ilonen J."/>
            <person name="Uibo R."/>
            <person name="Tillmann V."/>
            <person name="Mokurov S."/>
            <person name="Dorshakova N."/>
            <person name="Porter J.A."/>
            <person name="McHardy A.C."/>
            <person name="Lahdesmaki H."/>
            <person name="Vlamakis H."/>
            <person name="Huttenhower C."/>
            <person name="Knip M."/>
            <person name="Xavier R.J."/>
        </authorList>
    </citation>
    <scope>NUCLEOTIDE SEQUENCE [LARGE SCALE GENOMIC DNA]</scope>
    <source>
        <strain evidence="3 4">RJX1047</strain>
    </source>
</reference>
<evidence type="ECO:0000259" key="1">
    <source>
        <dbReference type="Pfam" id="PF21307"/>
    </source>
</evidence>
<dbReference type="eggNOG" id="COG1554">
    <property type="taxonomic scope" value="Bacteria"/>
</dbReference>
<dbReference type="AlphaFoldDB" id="A0A076IWV7"/>
<dbReference type="Proteomes" id="UP000294527">
    <property type="component" value="Unassembled WGS sequence"/>
</dbReference>
<accession>A0A076IWV7</accession>
<reference evidence="2" key="2">
    <citation type="submission" date="2022-01" db="EMBL/GenBank/DDBJ databases">
        <title>Novel bile acid biosynthetic pathways are enriched in the microbiome of centenarians.</title>
        <authorList>
            <person name="Sato Y."/>
            <person name="Atarashi K."/>
            <person name="Plichta R.D."/>
            <person name="Arai Y."/>
            <person name="Sasajima S."/>
            <person name="Kearney M.S."/>
            <person name="Suda W."/>
            <person name="Takeshita K."/>
            <person name="Sasaki T."/>
            <person name="Okamoto S."/>
            <person name="Skelly N.A."/>
            <person name="Okamura Y."/>
            <person name="Vlamakis H."/>
            <person name="Li Y."/>
            <person name="Tanoue T."/>
            <person name="Takei H."/>
            <person name="Nittono H."/>
            <person name="Narushima S."/>
            <person name="Irie J."/>
            <person name="Itoh H."/>
            <person name="Moriya K."/>
            <person name="Sugiura Y."/>
            <person name="Suematsu M."/>
            <person name="Moritoki N."/>
            <person name="Shibata S."/>
            <person name="Littman R.D."/>
            <person name="Fischbach A.M."/>
            <person name="Uwamino Y."/>
            <person name="Inoue T."/>
            <person name="Honda A."/>
            <person name="Hattori M."/>
            <person name="Murai T."/>
            <person name="Xavier J.R."/>
            <person name="Hirose N."/>
            <person name="Honda K."/>
        </authorList>
    </citation>
    <scope>NUCLEOTIDE SEQUENCE</scope>
    <source>
        <strain evidence="2">CE91-St7</strain>
    </source>
</reference>
<dbReference type="GO" id="GO:0004560">
    <property type="term" value="F:alpha-L-fucosidase activity"/>
    <property type="evidence" value="ECO:0007669"/>
    <property type="project" value="TreeGrafter"/>
</dbReference>
<evidence type="ECO:0000313" key="2">
    <source>
        <dbReference type="EMBL" id="GKH81169.1"/>
    </source>
</evidence>
<dbReference type="InterPro" id="IPR049053">
    <property type="entry name" value="AFCA-like_C"/>
</dbReference>
<dbReference type="Gene3D" id="2.60.40.1180">
    <property type="entry name" value="Golgi alpha-mannosidase II"/>
    <property type="match status" value="1"/>
</dbReference>
<feature type="domain" description="Alpha fucosidase A-like C-terminal" evidence="1">
    <location>
        <begin position="16"/>
        <end position="75"/>
    </location>
</feature>
<sequence length="98" mass="10663">MVTSVLQQVWLKYCFQGQDGAVHSLPAIPDEGKSGSVKGICARGGFMVDIKWEAGILISADITSRKGGNLRLCSYVPFKGEGVKKAFGDNLNKLYQRL</sequence>
<dbReference type="InterPro" id="IPR013780">
    <property type="entry name" value="Glyco_hydro_b"/>
</dbReference>
<protein>
    <recommendedName>
        <fullName evidence="1">Alpha fucosidase A-like C-terminal domain-containing protein</fullName>
    </recommendedName>
</protein>
<organism evidence="3 4">
    <name type="scientific">Phocaeicola dorei</name>
    <dbReference type="NCBI Taxonomy" id="357276"/>
    <lineage>
        <taxon>Bacteria</taxon>
        <taxon>Pseudomonadati</taxon>
        <taxon>Bacteroidota</taxon>
        <taxon>Bacteroidia</taxon>
        <taxon>Bacteroidales</taxon>
        <taxon>Bacteroidaceae</taxon>
        <taxon>Phocaeicola</taxon>
    </lineage>
</organism>
<dbReference type="PANTHER" id="PTHR31084:SF0">
    <property type="entry name" value="ALPHA-L-FUCOSIDASE 2"/>
    <property type="match status" value="1"/>
</dbReference>
<name>A0A076IWV7_9BACT</name>
<dbReference type="Proteomes" id="UP001055104">
    <property type="component" value="Unassembled WGS sequence"/>
</dbReference>
<dbReference type="PANTHER" id="PTHR31084">
    <property type="entry name" value="ALPHA-L-FUCOSIDASE 2"/>
    <property type="match status" value="1"/>
</dbReference>
<comment type="caution">
    <text evidence="3">The sequence shown here is derived from an EMBL/GenBank/DDBJ whole genome shotgun (WGS) entry which is preliminary data.</text>
</comment>
<dbReference type="Pfam" id="PF21307">
    <property type="entry name" value="Glyco_hydro_95_C"/>
    <property type="match status" value="1"/>
</dbReference>
<evidence type="ECO:0000313" key="4">
    <source>
        <dbReference type="Proteomes" id="UP000294527"/>
    </source>
</evidence>
<proteinExistence type="predicted"/>